<protein>
    <submittedName>
        <fullName evidence="7">Transcription factor jumonji (JmjC) domain protein</fullName>
    </submittedName>
</protein>
<feature type="compositionally biased region" description="Basic residues" evidence="5">
    <location>
        <begin position="49"/>
        <end position="59"/>
    </location>
</feature>
<dbReference type="GO" id="GO:0003712">
    <property type="term" value="F:transcription coregulator activity"/>
    <property type="evidence" value="ECO:0000318"/>
    <property type="project" value="GO_Central"/>
</dbReference>
<evidence type="ECO:0000313" key="8">
    <source>
        <dbReference type="EnsemblPlants" id="AES97246"/>
    </source>
</evidence>
<evidence type="ECO:0000256" key="3">
    <source>
        <dbReference type="ARBA" id="ARBA00022723"/>
    </source>
</evidence>
<evidence type="ECO:0000256" key="4">
    <source>
        <dbReference type="ARBA" id="ARBA00023242"/>
    </source>
</evidence>
<proteinExistence type="inferred from homology"/>
<feature type="compositionally biased region" description="Basic and acidic residues" evidence="5">
    <location>
        <begin position="1"/>
        <end position="15"/>
    </location>
</feature>
<dbReference type="GO" id="GO:0032454">
    <property type="term" value="F:histone H3K9 demethylase activity"/>
    <property type="evidence" value="ECO:0000318"/>
    <property type="project" value="GO_Central"/>
</dbReference>
<dbReference type="GO" id="GO:0046872">
    <property type="term" value="F:metal ion binding"/>
    <property type="evidence" value="ECO:0007669"/>
    <property type="project" value="UniProtKB-KW"/>
</dbReference>
<feature type="domain" description="JmjC" evidence="6">
    <location>
        <begin position="500"/>
        <end position="764"/>
    </location>
</feature>
<feature type="region of interest" description="Disordered" evidence="5">
    <location>
        <begin position="1"/>
        <end position="85"/>
    </location>
</feature>
<dbReference type="Proteomes" id="UP000002051">
    <property type="component" value="Chromosome 5"/>
</dbReference>
<dbReference type="PANTHER" id="PTHR12549:SF11">
    <property type="entry name" value="LYSINE-SPECIFIC DEMETHYLASE JMJ25"/>
    <property type="match status" value="1"/>
</dbReference>
<dbReference type="GO" id="GO:0000118">
    <property type="term" value="C:histone deacetylase complex"/>
    <property type="evidence" value="ECO:0000318"/>
    <property type="project" value="GO_Central"/>
</dbReference>
<dbReference type="HOGENOM" id="CLU_001811_3_2_1"/>
<keyword evidence="4" id="KW-0539">Nucleus</keyword>
<feature type="compositionally biased region" description="Basic residues" evidence="5">
    <location>
        <begin position="70"/>
        <end position="80"/>
    </location>
</feature>
<comment type="similarity">
    <text evidence="2">Belongs to the JARID1 histone demethylase family.</text>
</comment>
<keyword evidence="3" id="KW-0479">Metal-binding</keyword>
<dbReference type="InterPro" id="IPR003347">
    <property type="entry name" value="JmjC_dom"/>
</dbReference>
<dbReference type="EMBL" id="CM001221">
    <property type="protein sequence ID" value="AES97246.1"/>
    <property type="molecule type" value="Genomic_DNA"/>
</dbReference>
<reference evidence="8" key="3">
    <citation type="submission" date="2015-04" db="UniProtKB">
        <authorList>
            <consortium name="EnsemblPlants"/>
        </authorList>
    </citation>
    <scope>IDENTIFICATION</scope>
    <source>
        <strain evidence="8">cv. Jemalong A17</strain>
    </source>
</reference>
<feature type="region of interest" description="Disordered" evidence="5">
    <location>
        <begin position="590"/>
        <end position="614"/>
    </location>
</feature>
<keyword evidence="9" id="KW-1185">Reference proteome</keyword>
<dbReference type="SUPFAM" id="SSF51197">
    <property type="entry name" value="Clavaminate synthase-like"/>
    <property type="match status" value="1"/>
</dbReference>
<feature type="compositionally biased region" description="Basic and acidic residues" evidence="5">
    <location>
        <begin position="590"/>
        <end position="610"/>
    </location>
</feature>
<dbReference type="GO" id="GO:0031490">
    <property type="term" value="F:chromatin DNA binding"/>
    <property type="evidence" value="ECO:0000318"/>
    <property type="project" value="GO_Central"/>
</dbReference>
<dbReference type="InterPro" id="IPR045109">
    <property type="entry name" value="LSDs-like"/>
</dbReference>
<dbReference type="GO" id="GO:0000785">
    <property type="term" value="C:chromatin"/>
    <property type="evidence" value="ECO:0000318"/>
    <property type="project" value="GO_Central"/>
</dbReference>
<gene>
    <name evidence="7" type="ordered locus">MTR_5g047620</name>
</gene>
<accession>G7JY87</accession>
<reference evidence="7 9" key="2">
    <citation type="journal article" date="2014" name="BMC Genomics">
        <title>An improved genome release (version Mt4.0) for the model legume Medicago truncatula.</title>
        <authorList>
            <person name="Tang H."/>
            <person name="Krishnakumar V."/>
            <person name="Bidwell S."/>
            <person name="Rosen B."/>
            <person name="Chan A."/>
            <person name="Zhou S."/>
            <person name="Gentzbittel L."/>
            <person name="Childs K.L."/>
            <person name="Yandell M."/>
            <person name="Gundlach H."/>
            <person name="Mayer K.F."/>
            <person name="Schwartz D.C."/>
            <person name="Town C.D."/>
        </authorList>
    </citation>
    <scope>GENOME REANNOTATION</scope>
    <source>
        <strain evidence="8 9">cv. Jemalong A17</strain>
    </source>
</reference>
<reference evidence="7 9" key="1">
    <citation type="journal article" date="2011" name="Nature">
        <title>The Medicago genome provides insight into the evolution of rhizobial symbioses.</title>
        <authorList>
            <person name="Young N.D."/>
            <person name="Debelle F."/>
            <person name="Oldroyd G.E."/>
            <person name="Geurts R."/>
            <person name="Cannon S.B."/>
            <person name="Udvardi M.K."/>
            <person name="Benedito V.A."/>
            <person name="Mayer K.F."/>
            <person name="Gouzy J."/>
            <person name="Schoof H."/>
            <person name="Van de Peer Y."/>
            <person name="Proost S."/>
            <person name="Cook D.R."/>
            <person name="Meyers B.C."/>
            <person name="Spannagl M."/>
            <person name="Cheung F."/>
            <person name="De Mita S."/>
            <person name="Krishnakumar V."/>
            <person name="Gundlach H."/>
            <person name="Zhou S."/>
            <person name="Mudge J."/>
            <person name="Bharti A.K."/>
            <person name="Murray J.D."/>
            <person name="Naoumkina M.A."/>
            <person name="Rosen B."/>
            <person name="Silverstein K.A."/>
            <person name="Tang H."/>
            <person name="Rombauts S."/>
            <person name="Zhao P.X."/>
            <person name="Zhou P."/>
            <person name="Barbe V."/>
            <person name="Bardou P."/>
            <person name="Bechner M."/>
            <person name="Bellec A."/>
            <person name="Berger A."/>
            <person name="Berges H."/>
            <person name="Bidwell S."/>
            <person name="Bisseling T."/>
            <person name="Choisne N."/>
            <person name="Couloux A."/>
            <person name="Denny R."/>
            <person name="Deshpande S."/>
            <person name="Dai X."/>
            <person name="Doyle J.J."/>
            <person name="Dudez A.M."/>
            <person name="Farmer A.D."/>
            <person name="Fouteau S."/>
            <person name="Franken C."/>
            <person name="Gibelin C."/>
            <person name="Gish J."/>
            <person name="Goldstein S."/>
            <person name="Gonzalez A.J."/>
            <person name="Green P.J."/>
            <person name="Hallab A."/>
            <person name="Hartog M."/>
            <person name="Hua A."/>
            <person name="Humphray S.J."/>
            <person name="Jeong D.H."/>
            <person name="Jing Y."/>
            <person name="Jocker A."/>
            <person name="Kenton S.M."/>
            <person name="Kim D.J."/>
            <person name="Klee K."/>
            <person name="Lai H."/>
            <person name="Lang C."/>
            <person name="Lin S."/>
            <person name="Macmil S.L."/>
            <person name="Magdelenat G."/>
            <person name="Matthews L."/>
            <person name="McCorrison J."/>
            <person name="Monaghan E.L."/>
            <person name="Mun J.H."/>
            <person name="Najar F.Z."/>
            <person name="Nicholson C."/>
            <person name="Noirot C."/>
            <person name="O'Bleness M."/>
            <person name="Paule C.R."/>
            <person name="Poulain J."/>
            <person name="Prion F."/>
            <person name="Qin B."/>
            <person name="Qu C."/>
            <person name="Retzel E.F."/>
            <person name="Riddle C."/>
            <person name="Sallet E."/>
            <person name="Samain S."/>
            <person name="Samson N."/>
            <person name="Sanders I."/>
            <person name="Saurat O."/>
            <person name="Scarpelli C."/>
            <person name="Schiex T."/>
            <person name="Segurens B."/>
            <person name="Severin A.J."/>
            <person name="Sherrier D.J."/>
            <person name="Shi R."/>
            <person name="Sims S."/>
            <person name="Singer S.R."/>
            <person name="Sinharoy S."/>
            <person name="Sterck L."/>
            <person name="Viollet A."/>
            <person name="Wang B.B."/>
            <person name="Wang K."/>
            <person name="Wang M."/>
            <person name="Wang X."/>
            <person name="Warfsmann J."/>
            <person name="Weissenbach J."/>
            <person name="White D.D."/>
            <person name="White J.D."/>
            <person name="Wiley G.B."/>
            <person name="Wincker P."/>
            <person name="Xing Y."/>
            <person name="Yang L."/>
            <person name="Yao Z."/>
            <person name="Ying F."/>
            <person name="Zhai J."/>
            <person name="Zhou L."/>
            <person name="Zuber A."/>
            <person name="Denarie J."/>
            <person name="Dixon R.A."/>
            <person name="May G.D."/>
            <person name="Schwartz D.C."/>
            <person name="Rogers J."/>
            <person name="Quetier F."/>
            <person name="Town C.D."/>
            <person name="Roe B.A."/>
        </authorList>
    </citation>
    <scope>NUCLEOTIDE SEQUENCE [LARGE SCALE GENOMIC DNA]</scope>
    <source>
        <strain evidence="7">A17</strain>
        <strain evidence="8 9">cv. Jemalong A17</strain>
    </source>
</reference>
<dbReference type="eggNOG" id="KOG1356">
    <property type="taxonomic scope" value="Eukaryota"/>
</dbReference>
<name>G7JY87_MEDTR</name>
<evidence type="ECO:0000256" key="1">
    <source>
        <dbReference type="ARBA" id="ARBA00004123"/>
    </source>
</evidence>
<evidence type="ECO:0000313" key="7">
    <source>
        <dbReference type="EMBL" id="AES97246.1"/>
    </source>
</evidence>
<dbReference type="GO" id="GO:0006357">
    <property type="term" value="P:regulation of transcription by RNA polymerase II"/>
    <property type="evidence" value="ECO:0000318"/>
    <property type="project" value="GO_Central"/>
</dbReference>
<feature type="region of interest" description="Disordered" evidence="5">
    <location>
        <begin position="101"/>
        <end position="123"/>
    </location>
</feature>
<evidence type="ECO:0000256" key="5">
    <source>
        <dbReference type="SAM" id="MobiDB-lite"/>
    </source>
</evidence>
<organism evidence="7 9">
    <name type="scientific">Medicago truncatula</name>
    <name type="common">Barrel medic</name>
    <name type="synonym">Medicago tribuloides</name>
    <dbReference type="NCBI Taxonomy" id="3880"/>
    <lineage>
        <taxon>Eukaryota</taxon>
        <taxon>Viridiplantae</taxon>
        <taxon>Streptophyta</taxon>
        <taxon>Embryophyta</taxon>
        <taxon>Tracheophyta</taxon>
        <taxon>Spermatophyta</taxon>
        <taxon>Magnoliopsida</taxon>
        <taxon>eudicotyledons</taxon>
        <taxon>Gunneridae</taxon>
        <taxon>Pentapetalae</taxon>
        <taxon>rosids</taxon>
        <taxon>fabids</taxon>
        <taxon>Fabales</taxon>
        <taxon>Fabaceae</taxon>
        <taxon>Papilionoideae</taxon>
        <taxon>50 kb inversion clade</taxon>
        <taxon>NPAAA clade</taxon>
        <taxon>Hologalegina</taxon>
        <taxon>IRL clade</taxon>
        <taxon>Trifolieae</taxon>
        <taxon>Medicago</taxon>
    </lineage>
</organism>
<dbReference type="OMA" id="NCKSSIA"/>
<dbReference type="PANTHER" id="PTHR12549">
    <property type="entry name" value="JMJC DOMAIN-CONTAINING HISTONE DEMETHYLATION PROTEIN"/>
    <property type="match status" value="1"/>
</dbReference>
<evidence type="ECO:0000259" key="6">
    <source>
        <dbReference type="PROSITE" id="PS51184"/>
    </source>
</evidence>
<dbReference type="SMART" id="SM00558">
    <property type="entry name" value="JmjC"/>
    <property type="match status" value="1"/>
</dbReference>
<feature type="compositionally biased region" description="Basic residues" evidence="5">
    <location>
        <begin position="30"/>
        <end position="39"/>
    </location>
</feature>
<evidence type="ECO:0000313" key="9">
    <source>
        <dbReference type="Proteomes" id="UP000002051"/>
    </source>
</evidence>
<dbReference type="PaxDb" id="3880-AES97246"/>
<dbReference type="Pfam" id="PF02373">
    <property type="entry name" value="JmjC"/>
    <property type="match status" value="1"/>
</dbReference>
<dbReference type="Gene3D" id="2.60.120.650">
    <property type="entry name" value="Cupin"/>
    <property type="match status" value="1"/>
</dbReference>
<dbReference type="AlphaFoldDB" id="G7JY87"/>
<evidence type="ECO:0000256" key="2">
    <source>
        <dbReference type="ARBA" id="ARBA00006801"/>
    </source>
</evidence>
<comment type="subcellular location">
    <subcellularLocation>
        <location evidence="1">Nucleus</location>
    </subcellularLocation>
</comment>
<sequence length="830" mass="95641">MSNVEKKEALRRMLENDEETDKDPSSADLRKKRGRKKKVKMETENVVKKKEKRGRKRKTTISDENNAAKEKKKKKKKKKKENCGRKREIIFSSEAVKKEENGGFVKKEKKASDNNNNNNKGGYALRNAEKMKLDCMHKETRNKKESNNDHDIEASKYMLEYLLPYLRQLDLEQMAEMEIEARLQGLSSLSELKIKGAYCSKDECAYCDNCQSSIFDYHRSCAKCSFDLCLRCCYELRRGELHGDTGPIEFELINRGQDYLHGEIIIGENESHTAAQPEILERSKSEWHVGSDGNIRCPKANNEDDHGFLELRRMLPPNCISELVCKAKQLKEAVNLEDIEESLDNVCSCLKPVKKEDNILNNTGKAAFCEDSSENFLYCPKAIDLHNHEKDLRHFQWHWRKGEPVIVNNVLESSTSGLSWEPILAWRAFHQISDTNDNSLSNVKAIDCLNWCQGDIKVDDFFTGYTNGRKDKLDWPQLLKLNDRPPYLFEKNLPRHCTKFISSLPYKEYTDPFKGDLNLAAKLPDNVHVGPKTYIAYGFHQELGRGDSVTKLHCDMSDVVNVLTHVAKVELETVSITAIKKLTEKHLEQDKRELHGDNQDGETNVDRLDNRSSSVIASDEKNSVDVVENGSGLCDAKVVDSVHQENSLDGAHWDIFRREDVPKLKEYLKKHSGEFRHIYCSPLKQVIHPIHDQTFYLTNNHKKRLKEEYGIEPWSFVQKLGDAVFIPAGCPHQVRNLKSCTKVALDFVSPENVGECFRLTEEIRKLPVNHYFTEDKLQVKKMIIHAMLDVVEKLEKARLTFLTILPIVQFTGLRKPMFLRNVPVRDWKLL</sequence>
<dbReference type="EnsemblPlants" id="AES97246">
    <property type="protein sequence ID" value="AES97246"/>
    <property type="gene ID" value="MTR_5g047620"/>
</dbReference>
<dbReference type="PROSITE" id="PS51184">
    <property type="entry name" value="JMJC"/>
    <property type="match status" value="1"/>
</dbReference>